<dbReference type="EMBL" id="AOLO01000011">
    <property type="protein sequence ID" value="ELZ99604.1"/>
    <property type="molecule type" value="Genomic_DNA"/>
</dbReference>
<dbReference type="Proteomes" id="UP000011603">
    <property type="component" value="Unassembled WGS sequence"/>
</dbReference>
<comment type="caution">
    <text evidence="8">Lacks conserved residue(s) required for the propagation of feature annotation.</text>
</comment>
<dbReference type="EMBL" id="CP039139">
    <property type="protein sequence ID" value="QCQ76498.1"/>
    <property type="molecule type" value="Genomic_DNA"/>
</dbReference>
<protein>
    <recommendedName>
        <fullName evidence="8">NAD kinase</fullName>
        <ecNumber evidence="8">2.7.1.23</ecNumber>
    </recommendedName>
    <alternativeName>
        <fullName evidence="8">ATP-dependent NAD kinase</fullName>
    </alternativeName>
</protein>
<dbReference type="GO" id="GO:0019674">
    <property type="term" value="P:NAD+ metabolic process"/>
    <property type="evidence" value="ECO:0007669"/>
    <property type="project" value="InterPro"/>
</dbReference>
<dbReference type="InterPro" id="IPR017438">
    <property type="entry name" value="ATP-NAD_kinase_N"/>
</dbReference>
<dbReference type="EMBL" id="CP001868">
    <property type="protein sequence ID" value="AFK20056.1"/>
    <property type="molecule type" value="Genomic_DNA"/>
</dbReference>
<dbReference type="GO" id="GO:0006741">
    <property type="term" value="P:NADP+ biosynthetic process"/>
    <property type="evidence" value="ECO:0007669"/>
    <property type="project" value="UniProtKB-UniRule"/>
</dbReference>
<dbReference type="PaxDb" id="523841-HFX_2370"/>
<sequence length="273" mass="27992">MKVGIVAQKGNSRAAYLAADIREALSGVDVEAVVDGATADELDVDGLPVEAFDECDLVVSIGGDGTFLYAARGADGVPILGVNLGEVGFLNAVSPADAIDEVLSEVAAFRDGTSSVREVPRIVARGDDWEIEPSVNEVVVHGPRRGHGGGAGLEIRVDGSLYSGGNADGVLVTTPTGSTAYNLSEGGPLVHPGVDGLVVTEMAPQEGMPPLVVPQDATVTVTVTDADSAIVVGDGRIRQPISPPTEVRIEQSNSPVRLAGPTSDFFEALGKLD</sequence>
<dbReference type="Pfam" id="PF01513">
    <property type="entry name" value="NAD_kinase"/>
    <property type="match status" value="1"/>
</dbReference>
<evidence type="ECO:0000256" key="5">
    <source>
        <dbReference type="ARBA" id="ARBA00022840"/>
    </source>
</evidence>
<reference evidence="9" key="5">
    <citation type="submission" date="2014-05" db="EMBL/GenBank/DDBJ databases">
        <authorList>
            <person name="Wang L."/>
            <person name="Yang H."/>
            <person name="Xiang H."/>
        </authorList>
    </citation>
    <scope>NUCLEOTIDE SEQUENCE</scope>
    <source>
        <strain evidence="9">CGMCC 1.2087</strain>
    </source>
</reference>
<dbReference type="PATRIC" id="fig|523841.21.peg.2758"/>
<comment type="similarity">
    <text evidence="8">Belongs to the NAD kinase family.</text>
</comment>
<feature type="active site" description="Proton acceptor" evidence="8">
    <location>
        <position position="64"/>
    </location>
</feature>
<dbReference type="PANTHER" id="PTHR20275:SF43">
    <property type="entry name" value="BIFUNCTIONAL NADP PHOSPHATASE_NAD KINASE"/>
    <property type="match status" value="1"/>
</dbReference>
<evidence type="ECO:0000256" key="8">
    <source>
        <dbReference type="HAMAP-Rule" id="MF_00361"/>
    </source>
</evidence>
<dbReference type="Proteomes" id="UP000027075">
    <property type="component" value="Chromosome"/>
</dbReference>
<keyword evidence="6 8" id="KW-0521">NADP</keyword>
<keyword evidence="1 8" id="KW-0963">Cytoplasm</keyword>
<dbReference type="InterPro" id="IPR017437">
    <property type="entry name" value="ATP-NAD_kinase_PpnK-typ_C"/>
</dbReference>
<dbReference type="eggNOG" id="arCOG01348">
    <property type="taxonomic scope" value="Archaea"/>
</dbReference>
<dbReference type="EC" id="2.7.1.23" evidence="8"/>
<dbReference type="STRING" id="523841.HFX_2370"/>
<evidence type="ECO:0000256" key="6">
    <source>
        <dbReference type="ARBA" id="ARBA00022857"/>
    </source>
</evidence>
<evidence type="ECO:0000313" key="10">
    <source>
        <dbReference type="EMBL" id="AHZ23433.1"/>
    </source>
</evidence>
<dbReference type="GO" id="GO:0046872">
    <property type="term" value="F:metal ion binding"/>
    <property type="evidence" value="ECO:0007669"/>
    <property type="project" value="UniProtKB-UniRule"/>
</dbReference>
<dbReference type="InterPro" id="IPR016064">
    <property type="entry name" value="NAD/diacylglycerol_kinase_sf"/>
</dbReference>
<dbReference type="OrthoDB" id="77798at2157"/>
<dbReference type="KEGG" id="hme:HFX_2370"/>
<dbReference type="Proteomes" id="UP000299011">
    <property type="component" value="Chromosome"/>
</dbReference>
<reference evidence="9" key="1">
    <citation type="journal article" date="2012" name="Appl. Environ. Microbiol.">
        <title>Identification of the haloarchaeal phasin (PhaP) that functions in polyhydroxyalkanoate accumulation and granule formation in Haloferax mediterranei.</title>
        <authorList>
            <person name="Cai S."/>
            <person name="Cai L."/>
            <person name="Liu H."/>
            <person name="Liu X."/>
            <person name="Han J."/>
            <person name="Zhou J."/>
            <person name="Xiang H."/>
        </authorList>
    </citation>
    <scope>NUCLEOTIDE SEQUENCE</scope>
    <source>
        <strain evidence="9">CGMCC 1.2087</strain>
    </source>
</reference>
<keyword evidence="14" id="KW-1185">Reference proteome</keyword>
<feature type="binding site" evidence="8">
    <location>
        <begin position="136"/>
        <end position="137"/>
    </location>
    <ligand>
        <name>NAD(+)</name>
        <dbReference type="ChEBI" id="CHEBI:57540"/>
    </ligand>
</feature>
<dbReference type="GO" id="GO:0003951">
    <property type="term" value="F:NAD+ kinase activity"/>
    <property type="evidence" value="ECO:0007669"/>
    <property type="project" value="UniProtKB-UniRule"/>
</dbReference>
<evidence type="ECO:0000256" key="4">
    <source>
        <dbReference type="ARBA" id="ARBA00022777"/>
    </source>
</evidence>
<dbReference type="Gene3D" id="2.60.200.30">
    <property type="entry name" value="Probable inorganic polyphosphate/atp-NAD kinase, domain 2"/>
    <property type="match status" value="1"/>
</dbReference>
<evidence type="ECO:0000256" key="2">
    <source>
        <dbReference type="ARBA" id="ARBA00022679"/>
    </source>
</evidence>
<comment type="function">
    <text evidence="8">Involved in the regulation of the intracellular balance of NAD and NADP, and is a key enzyme in the biosynthesis of NADP. Catalyzes specifically the phosphorylation on 2'-hydroxyl of the adenosine moiety of NAD to yield NADP.</text>
</comment>
<reference evidence="11 14" key="3">
    <citation type="journal article" date="2014" name="PLoS Genet.">
        <title>Phylogenetically driven sequencing of extremely halophilic archaea reveals strategies for static and dynamic osmo-response.</title>
        <authorList>
            <person name="Becker E.A."/>
            <person name="Seitzer P.M."/>
            <person name="Tritt A."/>
            <person name="Larsen D."/>
            <person name="Krusor M."/>
            <person name="Yao A.I."/>
            <person name="Wu D."/>
            <person name="Madern D."/>
            <person name="Eisen J.A."/>
            <person name="Darling A.E."/>
            <person name="Facciotti M.T."/>
        </authorList>
    </citation>
    <scope>NUCLEOTIDE SEQUENCE [LARGE SCALE GENOMIC DNA]</scope>
    <source>
        <strain evidence="11">ATCC 33500</strain>
        <strain evidence="14">ATCC 33500 / DSM 1411 / JCM 8866 / NBRC 14739 / NCIMB 2177 / R-4</strain>
    </source>
</reference>
<feature type="binding site" evidence="8">
    <location>
        <begin position="179"/>
        <end position="184"/>
    </location>
    <ligand>
        <name>NAD(+)</name>
        <dbReference type="ChEBI" id="CHEBI:57540"/>
    </ligand>
</feature>
<evidence type="ECO:0000313" key="16">
    <source>
        <dbReference type="Proteomes" id="UP000299011"/>
    </source>
</evidence>
<organism evidence="9 13">
    <name type="scientific">Haloferax mediterranei (strain ATCC 33500 / DSM 1411 / JCM 8866 / NBRC 14739 / NCIMB 2177 / R-4)</name>
    <name type="common">Halobacterium mediterranei</name>
    <dbReference type="NCBI Taxonomy" id="523841"/>
    <lineage>
        <taxon>Archaea</taxon>
        <taxon>Methanobacteriati</taxon>
        <taxon>Methanobacteriota</taxon>
        <taxon>Stenosarchaea group</taxon>
        <taxon>Halobacteria</taxon>
        <taxon>Halobacteriales</taxon>
        <taxon>Haloferacaceae</taxon>
        <taxon>Haloferax</taxon>
    </lineage>
</organism>
<dbReference type="PANTHER" id="PTHR20275">
    <property type="entry name" value="NAD KINASE"/>
    <property type="match status" value="1"/>
</dbReference>
<evidence type="ECO:0000313" key="13">
    <source>
        <dbReference type="Proteomes" id="UP000006469"/>
    </source>
</evidence>
<gene>
    <name evidence="8" type="primary">nadK</name>
    <name evidence="9" type="ordered locus">HFX_2370</name>
    <name evidence="10" type="ORF">BM92_12640</name>
    <name evidence="11" type="ORF">C439_13659</name>
    <name evidence="12" type="ORF">E6P09_14935</name>
</gene>
<keyword evidence="4 8" id="KW-0418">Kinase</keyword>
<dbReference type="AlphaFoldDB" id="I3R746"/>
<keyword evidence="5 8" id="KW-0067">ATP-binding</keyword>
<comment type="subcellular location">
    <subcellularLocation>
        <location evidence="8">Cytoplasm</location>
    </subcellularLocation>
</comment>
<evidence type="ECO:0000313" key="12">
    <source>
        <dbReference type="EMBL" id="QCQ76498.1"/>
    </source>
</evidence>
<reference evidence="10 15" key="4">
    <citation type="submission" date="2014-04" db="EMBL/GenBank/DDBJ databases">
        <title>Transcriptional profiles of Haloferax mediterranei on the basis of nitrogen availability.</title>
        <authorList>
            <person name="Bautista V."/>
        </authorList>
    </citation>
    <scope>NUCLEOTIDE SEQUENCE [LARGE SCALE GENOMIC DNA]</scope>
    <source>
        <strain evidence="10">ATCC 33500</strain>
        <strain evidence="15">ATCC 33500 / DSM 1411 / JCM 8866 / NBRC 14739 / NCIMB 2177 / R-4</strain>
    </source>
</reference>
<feature type="binding site" evidence="8">
    <location>
        <position position="203"/>
    </location>
    <ligand>
        <name>NAD(+)</name>
        <dbReference type="ChEBI" id="CHEBI:57540"/>
    </ligand>
</feature>
<feature type="binding site" evidence="8">
    <location>
        <position position="168"/>
    </location>
    <ligand>
        <name>NAD(+)</name>
        <dbReference type="ChEBI" id="CHEBI:57540"/>
    </ligand>
</feature>
<dbReference type="EMBL" id="CP007551">
    <property type="protein sequence ID" value="AHZ23433.1"/>
    <property type="molecule type" value="Genomic_DNA"/>
</dbReference>
<proteinExistence type="inferred from homology"/>
<evidence type="ECO:0000313" key="9">
    <source>
        <dbReference type="EMBL" id="AFK20056.1"/>
    </source>
</evidence>
<dbReference type="InterPro" id="IPR002504">
    <property type="entry name" value="NADK"/>
</dbReference>
<evidence type="ECO:0000256" key="3">
    <source>
        <dbReference type="ARBA" id="ARBA00022741"/>
    </source>
</evidence>
<name>I3R746_HALMT</name>
<comment type="catalytic activity">
    <reaction evidence="8">
        <text>NAD(+) + ATP = ADP + NADP(+) + H(+)</text>
        <dbReference type="Rhea" id="RHEA:18629"/>
        <dbReference type="ChEBI" id="CHEBI:15378"/>
        <dbReference type="ChEBI" id="CHEBI:30616"/>
        <dbReference type="ChEBI" id="CHEBI:57540"/>
        <dbReference type="ChEBI" id="CHEBI:58349"/>
        <dbReference type="ChEBI" id="CHEBI:456216"/>
        <dbReference type="EC" id="2.7.1.23"/>
    </reaction>
</comment>
<keyword evidence="2 8" id="KW-0808">Transferase</keyword>
<comment type="cofactor">
    <cofactor evidence="8">
        <name>a divalent metal cation</name>
        <dbReference type="ChEBI" id="CHEBI:60240"/>
    </cofactor>
</comment>
<dbReference type="Pfam" id="PF20143">
    <property type="entry name" value="NAD_kinase_C"/>
    <property type="match status" value="1"/>
</dbReference>
<dbReference type="GO" id="GO:0005737">
    <property type="term" value="C:cytoplasm"/>
    <property type="evidence" value="ECO:0007669"/>
    <property type="project" value="UniProtKB-SubCell"/>
</dbReference>
<dbReference type="HAMAP" id="MF_00361">
    <property type="entry name" value="NAD_kinase"/>
    <property type="match status" value="1"/>
</dbReference>
<dbReference type="Gene3D" id="3.40.50.10330">
    <property type="entry name" value="Probable inorganic polyphosphate/atp-NAD kinase, domain 1"/>
    <property type="match status" value="1"/>
</dbReference>
<reference evidence="9 13" key="2">
    <citation type="journal article" date="2012" name="J. Bacteriol.">
        <title>Complete genome sequence of the metabolically versatile halophilic archaeon Haloferax mediterranei, a poly(3-hydroxybutyrate-co-3-hydroxyvalerate) producer.</title>
        <authorList>
            <person name="Han J."/>
            <person name="Zhang F."/>
            <person name="Hou J."/>
            <person name="Liu X."/>
            <person name="Li M."/>
            <person name="Liu H."/>
            <person name="Cai L."/>
            <person name="Zhang B."/>
            <person name="Chen Y."/>
            <person name="Zhou J."/>
            <person name="Hu S."/>
            <person name="Xiang H."/>
        </authorList>
    </citation>
    <scope>NUCLEOTIDE SEQUENCE [LARGE SCALE GENOMIC DNA]</scope>
    <source>
        <strain evidence="13">ATCC 33500 / DSM 1411 / JCM 8866 / NBRC 14739 / NCIMB 2177 / R-4</strain>
        <strain evidence="9">CGMCC 1.2087</strain>
    </source>
</reference>
<evidence type="ECO:0000313" key="15">
    <source>
        <dbReference type="Proteomes" id="UP000027075"/>
    </source>
</evidence>
<keyword evidence="7 8" id="KW-0520">NAD</keyword>
<dbReference type="GO" id="GO:0005524">
    <property type="term" value="F:ATP binding"/>
    <property type="evidence" value="ECO:0007669"/>
    <property type="project" value="UniProtKB-KW"/>
</dbReference>
<dbReference type="Proteomes" id="UP000006469">
    <property type="component" value="Chromosome"/>
</dbReference>
<accession>I3R746</accession>
<evidence type="ECO:0000256" key="7">
    <source>
        <dbReference type="ARBA" id="ARBA00023027"/>
    </source>
</evidence>
<reference evidence="12 16" key="6">
    <citation type="submission" date="2019-04" db="EMBL/GenBank/DDBJ databases">
        <title>Methylomes of two halophilic Archaea, Haloarcula marismortui and Haloferax mediterranei.</title>
        <authorList>
            <person name="DasSarma S."/>
            <person name="DasSarma P."/>
            <person name="DasSarma S."/>
            <person name="Fomenkov A."/>
            <person name="Vincze T."/>
            <person name="Anton B.P."/>
            <person name="Roberts R.J."/>
        </authorList>
    </citation>
    <scope>NUCLEOTIDE SEQUENCE [LARGE SCALE GENOMIC DNA]</scope>
    <source>
        <strain evidence="12">ATCC 33500</strain>
        <strain evidence="16">ATCC 33500 / DSM 1411 / JCM 8866 / NBRC 14739 / NCIMB 2177 / R-4</strain>
    </source>
</reference>
<dbReference type="RefSeq" id="WP_004059781.1">
    <property type="nucleotide sequence ID" value="NC_017941.2"/>
</dbReference>
<evidence type="ECO:0000256" key="1">
    <source>
        <dbReference type="ARBA" id="ARBA00022490"/>
    </source>
</evidence>
<dbReference type="GeneID" id="40157738"/>
<evidence type="ECO:0000313" key="11">
    <source>
        <dbReference type="EMBL" id="ELZ99604.1"/>
    </source>
</evidence>
<feature type="binding site" evidence="8">
    <location>
        <begin position="64"/>
        <end position="65"/>
    </location>
    <ligand>
        <name>NAD(+)</name>
        <dbReference type="ChEBI" id="CHEBI:57540"/>
    </ligand>
</feature>
<dbReference type="HOGENOM" id="CLU_008831_0_2_2"/>
<keyword evidence="3 8" id="KW-0547">Nucleotide-binding</keyword>
<dbReference type="SUPFAM" id="SSF111331">
    <property type="entry name" value="NAD kinase/diacylglycerol kinase-like"/>
    <property type="match status" value="1"/>
</dbReference>
<evidence type="ECO:0000313" key="14">
    <source>
        <dbReference type="Proteomes" id="UP000011603"/>
    </source>
</evidence>